<name>A0ABV2AV15_9EUKA</name>
<dbReference type="Proteomes" id="UP001439008">
    <property type="component" value="Unassembled WGS sequence"/>
</dbReference>
<evidence type="ECO:0000313" key="1">
    <source>
        <dbReference type="EMBL" id="MES1923508.1"/>
    </source>
</evidence>
<comment type="caution">
    <text evidence="1">The sequence shown here is derived from an EMBL/GenBank/DDBJ whole genome shotgun (WGS) entry which is preliminary data.</text>
</comment>
<organism evidence="1 2">
    <name type="scientific">Bonamia ostreae</name>
    <dbReference type="NCBI Taxonomy" id="126728"/>
    <lineage>
        <taxon>Eukaryota</taxon>
        <taxon>Sar</taxon>
        <taxon>Rhizaria</taxon>
        <taxon>Endomyxa</taxon>
        <taxon>Ascetosporea</taxon>
        <taxon>Haplosporida</taxon>
        <taxon>Bonamia</taxon>
    </lineage>
</organism>
<accession>A0ABV2AV15</accession>
<sequence length="129" mass="15181">MYWQYIMSKSADKWKVEAIHDNGYRMFNFVWDASIRILTHRIKKCTDERLFGRLAKDINSFANICAVFHCGKRFNKMMILLSSVCIDFLDSCCARRGELSPKEAFSKFGLLHKVLELFYSLVHSYGFFI</sequence>
<evidence type="ECO:0000313" key="2">
    <source>
        <dbReference type="Proteomes" id="UP001439008"/>
    </source>
</evidence>
<gene>
    <name evidence="1" type="ORF">MHBO_005090</name>
</gene>
<evidence type="ECO:0008006" key="3">
    <source>
        <dbReference type="Google" id="ProtNLM"/>
    </source>
</evidence>
<protein>
    <recommendedName>
        <fullName evidence="3">Telomerase reverse transcriptase</fullName>
    </recommendedName>
</protein>
<dbReference type="EMBL" id="JBDODL010006561">
    <property type="protein sequence ID" value="MES1923508.1"/>
    <property type="molecule type" value="Genomic_DNA"/>
</dbReference>
<keyword evidence="2" id="KW-1185">Reference proteome</keyword>
<proteinExistence type="predicted"/>
<reference evidence="1 2" key="1">
    <citation type="journal article" date="2024" name="BMC Biol.">
        <title>Comparative genomics of Ascetosporea gives new insight into the evolutionary basis for animal parasitism in Rhizaria.</title>
        <authorList>
            <person name="Hiltunen Thoren M."/>
            <person name="Onut-Brannstrom I."/>
            <person name="Alfjorden A."/>
            <person name="Peckova H."/>
            <person name="Swords F."/>
            <person name="Hooper C."/>
            <person name="Holzer A.S."/>
            <person name="Bass D."/>
            <person name="Burki F."/>
        </authorList>
    </citation>
    <scope>NUCLEOTIDE SEQUENCE [LARGE SCALE GENOMIC DNA]</scope>
    <source>
        <strain evidence="1">20-A016</strain>
    </source>
</reference>